<accession>A0A0K2JFM0</accession>
<dbReference type="Proteomes" id="UP000062963">
    <property type="component" value="Chromosome"/>
</dbReference>
<dbReference type="SUPFAM" id="SSF55729">
    <property type="entry name" value="Acyl-CoA N-acyltransferases (Nat)"/>
    <property type="match status" value="1"/>
</dbReference>
<dbReference type="PATRIC" id="fig|273035.7.peg.565"/>
<dbReference type="EMBL" id="CP010899">
    <property type="protein sequence ID" value="ALA97379.1"/>
    <property type="molecule type" value="Genomic_DNA"/>
</dbReference>
<evidence type="ECO:0008006" key="3">
    <source>
        <dbReference type="Google" id="ProtNLM"/>
    </source>
</evidence>
<reference evidence="1 2" key="1">
    <citation type="journal article" date="2015" name="Genome Announc.">
        <title>Complete Genome Sequence of Spiroplasma kunkelii Strain CR2-3x, Causal Agent of Corn Stunt Disease in Zea mays L.</title>
        <authorList>
            <person name="Davis R.E."/>
            <person name="Shao J."/>
            <person name="Dally E.L."/>
            <person name="Zhao Y."/>
            <person name="Gasparich G.E."/>
            <person name="Gaynor B.J."/>
            <person name="Athey J.C."/>
            <person name="Harrison N.A."/>
            <person name="Donofrio N."/>
        </authorList>
    </citation>
    <scope>NUCLEOTIDE SEQUENCE [LARGE SCALE GENOMIC DNA]</scope>
    <source>
        <strain evidence="1 2">CR2-3x</strain>
    </source>
</reference>
<dbReference type="OrthoDB" id="388141at2"/>
<dbReference type="STRING" id="273035.SKUN_00477"/>
<proteinExistence type="predicted"/>
<gene>
    <name evidence="1" type="ORF">SKUN_00477</name>
</gene>
<dbReference type="InterPro" id="IPR016181">
    <property type="entry name" value="Acyl_CoA_acyltransferase"/>
</dbReference>
<evidence type="ECO:0000313" key="2">
    <source>
        <dbReference type="Proteomes" id="UP000062963"/>
    </source>
</evidence>
<protein>
    <recommendedName>
        <fullName evidence="3">N-acetyltransferase domain-containing protein</fullName>
    </recommendedName>
</protein>
<name>A0A0K2JFM0_SPIKU</name>
<evidence type="ECO:0000313" key="1">
    <source>
        <dbReference type="EMBL" id="ALA97379.1"/>
    </source>
</evidence>
<dbReference type="KEGG" id="skn:SKUN_00477"/>
<dbReference type="AlphaFoldDB" id="A0A0K2JFM0"/>
<dbReference type="RefSeq" id="WP_053390677.1">
    <property type="nucleotide sequence ID" value="NZ_CP010899.1"/>
</dbReference>
<keyword evidence="2" id="KW-1185">Reference proteome</keyword>
<sequence length="276" mass="31840">MFNFNNEKINQLVVNYINYTVDPKHDNEQQQNKLDSNNLFYQIDTRQLKNSINGVISSHLATSEQFAKAGEIIDEYYSEKTPFIWCTITVDNNQAERSFFEKNGLTYLQTGIGIMIDLKTFTAKNELLKNEKFNPITDLAMFYEEKKPKLITTTNLKIISDADLPLKDLPTSQPNPTLDQVNNLCYAVTLTKDETSMTTGILFFEATIAVIRITDNNDNSENKKKMLMHLLHQAKKANFQTVGIVVPDNQVAWYQKLGFEPQDLYFNTYVMHYSQE</sequence>
<organism evidence="1 2">
    <name type="scientific">Spiroplasma kunkelii CR2-3x</name>
    <dbReference type="NCBI Taxonomy" id="273035"/>
    <lineage>
        <taxon>Bacteria</taxon>
        <taxon>Bacillati</taxon>
        <taxon>Mycoplasmatota</taxon>
        <taxon>Mollicutes</taxon>
        <taxon>Entomoplasmatales</taxon>
        <taxon>Spiroplasmataceae</taxon>
        <taxon>Spiroplasma</taxon>
    </lineage>
</organism>